<keyword evidence="5" id="KW-1185">Reference proteome</keyword>
<feature type="region of interest" description="Disordered" evidence="3">
    <location>
        <begin position="281"/>
        <end position="330"/>
    </location>
</feature>
<feature type="region of interest" description="Disordered" evidence="3">
    <location>
        <begin position="38"/>
        <end position="57"/>
    </location>
</feature>
<evidence type="ECO:0000313" key="4">
    <source>
        <dbReference type="EMBL" id="SCV70179.1"/>
    </source>
</evidence>
<dbReference type="PANTHER" id="PTHR11875">
    <property type="entry name" value="TESTIS-SPECIFIC Y-ENCODED PROTEIN"/>
    <property type="match status" value="1"/>
</dbReference>
<reference evidence="5" key="1">
    <citation type="submission" date="2016-09" db="EMBL/GenBank/DDBJ databases">
        <authorList>
            <person name="Jeantristanb JTB J.-T."/>
            <person name="Ricardo R."/>
        </authorList>
    </citation>
    <scope>NUCLEOTIDE SEQUENCE [LARGE SCALE GENOMIC DNA]</scope>
</reference>
<gene>
    <name evidence="4" type="ORF">BQ2448_1573</name>
</gene>
<dbReference type="SUPFAM" id="SSF143113">
    <property type="entry name" value="NAP-like"/>
    <property type="match status" value="1"/>
</dbReference>
<evidence type="ECO:0000256" key="3">
    <source>
        <dbReference type="SAM" id="MobiDB-lite"/>
    </source>
</evidence>
<evidence type="ECO:0000256" key="2">
    <source>
        <dbReference type="RuleBase" id="RU003876"/>
    </source>
</evidence>
<dbReference type="STRING" id="269621.A0A238FBL5"/>
<proteinExistence type="inferred from homology"/>
<dbReference type="Gene3D" id="3.30.1120.90">
    <property type="entry name" value="Nucleosome assembly protein"/>
    <property type="match status" value="1"/>
</dbReference>
<dbReference type="EMBL" id="FMSP01000005">
    <property type="protein sequence ID" value="SCV70179.1"/>
    <property type="molecule type" value="Genomic_DNA"/>
</dbReference>
<evidence type="ECO:0000256" key="1">
    <source>
        <dbReference type="ARBA" id="ARBA00009947"/>
    </source>
</evidence>
<comment type="similarity">
    <text evidence="1 2">Belongs to the nucleosome assembly protein (NAP) family.</text>
</comment>
<evidence type="ECO:0000313" key="5">
    <source>
        <dbReference type="Proteomes" id="UP000198372"/>
    </source>
</evidence>
<dbReference type="AlphaFoldDB" id="A0A238FBL5"/>
<feature type="compositionally biased region" description="Acidic residues" evidence="3">
    <location>
        <begin position="281"/>
        <end position="318"/>
    </location>
</feature>
<protein>
    <submittedName>
        <fullName evidence="4">BQ2448_1573 protein</fullName>
    </submittedName>
</protein>
<dbReference type="Proteomes" id="UP000198372">
    <property type="component" value="Unassembled WGS sequence"/>
</dbReference>
<accession>A0A238FBL5</accession>
<name>A0A238FBL5_9BASI</name>
<dbReference type="GO" id="GO:0006334">
    <property type="term" value="P:nucleosome assembly"/>
    <property type="evidence" value="ECO:0007669"/>
    <property type="project" value="InterPro"/>
</dbReference>
<sequence>MSEGAPRKSTLVISAPTWRRTNLTPLSPLPSLCTLSPSRRKTRFPLPARPRARPRTEDRKTLLTEAFGSEVAKEFDQNLDEYQKLHFEAYKQKVISQRSNFLERSKIAAKVPSFWSRSLQNCRQVAELIDAVDEDVFNHLSDVWIQHDDKDPRNWEITLTFDAKNPFFSNKTLTKKFSIEHPSSTTPAKAYDLEAPLYLLAASKDQQINWTSDEHNLVKKAPRPDLEALEEFDEFDGAGSFFNLFGEDGEDKMGVGEALLEWFAHATEYAAGLSFLLESNDDDSELDEFDQGDLDEDEDDEDDPEDLNAEIDLEEEEEDKSRPKKRSKKN</sequence>
<organism evidence="4 5">
    <name type="scientific">Microbotryum intermedium</name>
    <dbReference type="NCBI Taxonomy" id="269621"/>
    <lineage>
        <taxon>Eukaryota</taxon>
        <taxon>Fungi</taxon>
        <taxon>Dikarya</taxon>
        <taxon>Basidiomycota</taxon>
        <taxon>Pucciniomycotina</taxon>
        <taxon>Microbotryomycetes</taxon>
        <taxon>Microbotryales</taxon>
        <taxon>Microbotryaceae</taxon>
        <taxon>Microbotryum</taxon>
    </lineage>
</organism>
<dbReference type="InterPro" id="IPR002164">
    <property type="entry name" value="NAP_family"/>
</dbReference>
<dbReference type="OrthoDB" id="19419at2759"/>
<dbReference type="GO" id="GO:0005634">
    <property type="term" value="C:nucleus"/>
    <property type="evidence" value="ECO:0007669"/>
    <property type="project" value="InterPro"/>
</dbReference>
<dbReference type="InterPro" id="IPR037231">
    <property type="entry name" value="NAP-like_sf"/>
</dbReference>
<dbReference type="Pfam" id="PF00956">
    <property type="entry name" value="NAP"/>
    <property type="match status" value="1"/>
</dbReference>